<dbReference type="Gene3D" id="1.10.3020.10">
    <property type="entry name" value="alpha-amino acid ester hydrolase ( Helical cap domain)"/>
    <property type="match status" value="1"/>
</dbReference>
<evidence type="ECO:0000259" key="2">
    <source>
        <dbReference type="SMART" id="SM00939"/>
    </source>
</evidence>
<dbReference type="Proteomes" id="UP001232063">
    <property type="component" value="Unassembled WGS sequence"/>
</dbReference>
<evidence type="ECO:0000313" key="4">
    <source>
        <dbReference type="Proteomes" id="UP001232063"/>
    </source>
</evidence>
<keyword evidence="4" id="KW-1185">Reference proteome</keyword>
<name>A0AAE3RDH8_9BACT</name>
<sequence length="623" mass="72249">MLKNILTVFFLFILIIPVFGQASKEDSAFVRDNYTKLERQITMRDGIKLFTAIYVPKDKAQKYPFLMMRTPYSVGPYGEDKYPRRLGANSLLMREKYIFVYQDVRGRYMSEGNFEEMTPHKAVKKSKKETDESTDTYDTVEWLIKNVPGNNARVGLWGISYPGFYATASLPNAHPAIKAVSPQAPVTDEFIGDDAYHKGAFFLMDNFSFMNYFDSPRKGTVKEYEQLSQVEIKDAYEFYLNLGPLKNINQQYFKGKGKIWNEYLQNDTYNEYWKVRNIRTHLKNINPATLVVGGWFDAEDLFGALRTYEAIESQSPNNKNYLVMGPWTHGSWSREDWTRYGTHDFGQNTAKYYREQIETPFFNFFLKDKGTFTLPEATVFETGTNQWKQYEAFPPKKGTVKELYFLPGGNLSFEKSSEQTSFEEYISDPSKPVPYVDGTYSRRNNEYMTDDQRFASRRPDVLVYQTEVLTEDITLTGKLIADLFVSTTGTDADFVVKLIDVLPDNTPNPAPNPKGIQMAGYQRLVRAEVMRGRFRNSFEKPEAFVSGQVSQVMYELPDVAHTFPKGHRIMIQIQSSWFPLVDRNPQKYVEHIWEAQEADFQKATHRLYHSQQYPSHIKVTVIK</sequence>
<dbReference type="SUPFAM" id="SSF53474">
    <property type="entry name" value="alpha/beta-Hydrolases"/>
    <property type="match status" value="1"/>
</dbReference>
<dbReference type="InterPro" id="IPR029058">
    <property type="entry name" value="AB_hydrolase_fold"/>
</dbReference>
<dbReference type="Pfam" id="PF02129">
    <property type="entry name" value="Peptidase_S15"/>
    <property type="match status" value="1"/>
</dbReference>
<dbReference type="SMART" id="SM00939">
    <property type="entry name" value="PepX_C"/>
    <property type="match status" value="1"/>
</dbReference>
<dbReference type="AlphaFoldDB" id="A0AAE3RDH8"/>
<comment type="caution">
    <text evidence="3">The sequence shown here is derived from an EMBL/GenBank/DDBJ whole genome shotgun (WGS) entry which is preliminary data.</text>
</comment>
<dbReference type="EMBL" id="JASJOU010000026">
    <property type="protein sequence ID" value="MDJ1506682.1"/>
    <property type="molecule type" value="Genomic_DNA"/>
</dbReference>
<feature type="domain" description="Xaa-Pro dipeptidyl-peptidase C-terminal" evidence="2">
    <location>
        <begin position="359"/>
        <end position="618"/>
    </location>
</feature>
<dbReference type="InterPro" id="IPR005674">
    <property type="entry name" value="CocE/Ser_esterase"/>
</dbReference>
<evidence type="ECO:0000256" key="1">
    <source>
        <dbReference type="ARBA" id="ARBA00022801"/>
    </source>
</evidence>
<dbReference type="InterPro" id="IPR013736">
    <property type="entry name" value="Xaa-Pro_dipept_C"/>
</dbReference>
<reference evidence="3" key="1">
    <citation type="submission" date="2023-05" db="EMBL/GenBank/DDBJ databases">
        <authorList>
            <person name="Zhang X."/>
        </authorList>
    </citation>
    <scope>NUCLEOTIDE SEQUENCE</scope>
    <source>
        <strain evidence="3">BD1B2-1</strain>
    </source>
</reference>
<dbReference type="RefSeq" id="WP_314519802.1">
    <property type="nucleotide sequence ID" value="NZ_JASJOU010000026.1"/>
</dbReference>
<proteinExistence type="predicted"/>
<evidence type="ECO:0000313" key="3">
    <source>
        <dbReference type="EMBL" id="MDJ1506682.1"/>
    </source>
</evidence>
<accession>A0AAE3RDH8</accession>
<dbReference type="Gene3D" id="3.40.50.1820">
    <property type="entry name" value="alpha/beta hydrolase"/>
    <property type="match status" value="1"/>
</dbReference>
<keyword evidence="1 3" id="KW-0378">Hydrolase</keyword>
<organism evidence="3 4">
    <name type="scientific">Xanthocytophaga agilis</name>
    <dbReference type="NCBI Taxonomy" id="3048010"/>
    <lineage>
        <taxon>Bacteria</taxon>
        <taxon>Pseudomonadati</taxon>
        <taxon>Bacteroidota</taxon>
        <taxon>Cytophagia</taxon>
        <taxon>Cytophagales</taxon>
        <taxon>Rhodocytophagaceae</taxon>
        <taxon>Xanthocytophaga</taxon>
    </lineage>
</organism>
<protein>
    <submittedName>
        <fullName evidence="3">CocE/NonD family hydrolase</fullName>
    </submittedName>
</protein>
<dbReference type="Pfam" id="PF08530">
    <property type="entry name" value="PepX_C"/>
    <property type="match status" value="1"/>
</dbReference>
<gene>
    <name evidence="3" type="ORF">QNI22_38940</name>
</gene>
<dbReference type="NCBIfam" id="TIGR00976">
    <property type="entry name" value="CocE_NonD"/>
    <property type="match status" value="1"/>
</dbReference>
<dbReference type="SUPFAM" id="SSF49785">
    <property type="entry name" value="Galactose-binding domain-like"/>
    <property type="match status" value="1"/>
</dbReference>
<dbReference type="InterPro" id="IPR000383">
    <property type="entry name" value="Xaa-Pro-like_dom"/>
</dbReference>
<dbReference type="Gene3D" id="2.60.120.260">
    <property type="entry name" value="Galactose-binding domain-like"/>
    <property type="match status" value="1"/>
</dbReference>
<dbReference type="GO" id="GO:0008239">
    <property type="term" value="F:dipeptidyl-peptidase activity"/>
    <property type="evidence" value="ECO:0007669"/>
    <property type="project" value="InterPro"/>
</dbReference>
<dbReference type="InterPro" id="IPR008979">
    <property type="entry name" value="Galactose-bd-like_sf"/>
</dbReference>